<dbReference type="EMBL" id="CP002834">
    <property type="protein sequence ID" value="AFI69478.1"/>
    <property type="molecule type" value="Genomic_DNA"/>
</dbReference>
<evidence type="ECO:0000256" key="1">
    <source>
        <dbReference type="ARBA" id="ARBA00022801"/>
    </source>
</evidence>
<evidence type="ECO:0000256" key="2">
    <source>
        <dbReference type="SAM" id="SignalP"/>
    </source>
</evidence>
<dbReference type="InterPro" id="IPR013736">
    <property type="entry name" value="Xaa-Pro_dipept_C"/>
</dbReference>
<gene>
    <name evidence="4" type="ordered locus">BP1026B_II1231</name>
</gene>
<dbReference type="SMART" id="SM00939">
    <property type="entry name" value="PepX_C"/>
    <property type="match status" value="1"/>
</dbReference>
<dbReference type="GO" id="GO:0008239">
    <property type="term" value="F:dipeptidyl-peptidase activity"/>
    <property type="evidence" value="ECO:0007669"/>
    <property type="project" value="InterPro"/>
</dbReference>
<dbReference type="InterPro" id="IPR029058">
    <property type="entry name" value="AB_hydrolase_fold"/>
</dbReference>
<dbReference type="PANTHER" id="PTHR22946">
    <property type="entry name" value="DIENELACTONE HYDROLASE DOMAIN-CONTAINING PROTEIN-RELATED"/>
    <property type="match status" value="1"/>
</dbReference>
<keyword evidence="2" id="KW-0732">Signal</keyword>
<dbReference type="PATRIC" id="fig|884204.3.peg.5528"/>
<dbReference type="RefSeq" id="WP_004543236.1">
    <property type="nucleotide sequence ID" value="NC_017832.1"/>
</dbReference>
<dbReference type="Gene3D" id="2.60.120.260">
    <property type="entry name" value="Galactose-binding domain-like"/>
    <property type="match status" value="1"/>
</dbReference>
<protein>
    <submittedName>
        <fullName evidence="4">Hydrolase CocE/NonD family protein subfamily</fullName>
    </submittedName>
</protein>
<reference evidence="4 5" key="1">
    <citation type="journal article" date="2012" name="PLoS ONE">
        <title>Evolution of Burkholderia pseudomallei in recurrent melioidosis.</title>
        <authorList>
            <person name="Hayden H.S."/>
            <person name="Lim R."/>
            <person name="Brittnacher M.J."/>
            <person name="Sims E.H."/>
            <person name="Ramage E.R."/>
            <person name="Fong C."/>
            <person name="Wu Z."/>
            <person name="Crist E."/>
            <person name="Chang J."/>
            <person name="Zhou Y."/>
            <person name="Radey M."/>
            <person name="Rohmer L."/>
            <person name="Haugen E."/>
            <person name="Gillett W."/>
            <person name="Wuthiekanun V."/>
            <person name="Peacock S.J."/>
            <person name="Kaul R."/>
            <person name="Miller S.I."/>
            <person name="Manoil C."/>
            <person name="Jacobs M.A."/>
        </authorList>
    </citation>
    <scope>NUCLEOTIDE SEQUENCE [LARGE SCALE GENOMIC DNA]</scope>
    <source>
        <strain evidence="4 5">1026b</strain>
    </source>
</reference>
<dbReference type="PROSITE" id="PS51257">
    <property type="entry name" value="PROKAR_LIPOPROTEIN"/>
    <property type="match status" value="1"/>
</dbReference>
<dbReference type="SUPFAM" id="SSF49785">
    <property type="entry name" value="Galactose-binding domain-like"/>
    <property type="match status" value="1"/>
</dbReference>
<feature type="signal peptide" evidence="2">
    <location>
        <begin position="1"/>
        <end position="21"/>
    </location>
</feature>
<accession>A0A0H3HUI4</accession>
<dbReference type="PANTHER" id="PTHR22946:SF9">
    <property type="entry name" value="POLYKETIDE TRANSFERASE AF380"/>
    <property type="match status" value="1"/>
</dbReference>
<evidence type="ECO:0000313" key="5">
    <source>
        <dbReference type="Proteomes" id="UP000010087"/>
    </source>
</evidence>
<name>A0A0H3HUI4_BURP2</name>
<dbReference type="AlphaFoldDB" id="A0A0H3HUI4"/>
<keyword evidence="1 4" id="KW-0378">Hydrolase</keyword>
<sequence length="572" mass="61195">MRLARLIAGASVALAASFAHAGVSCRPATPAEAAVYTSPFQFPGVSSPKDGTCWVNNQTVVATDGTRLTANVFLPKITSPDQKFPTIVMISSWAAADFFEYLGQQRKLAQDGYIVLAYTARGFYLSGGQVEVAGPQDVKDVSSAVDWVSANTPADPDRLAVSGISYGAGLSLLALAQDKRLKTAAALSGWGDLADQLYPAQSPNATWSAVLFLSGKVTGRLDPIVDQYVKALLDPNTTQAKADEIIAWAQVRSPSTYLDALNRRGAPVFISKNFEDDMFTPNSSMKLFSKLTVPKKLLLNPGIHAQAEIPGALVGAPNYPYDQAHRWFDRWLKGVRNGVDTEPQVSMQIKFTNTRESFDTWPASNVHAQTLYVGPRGALRWDLSCLCTKGVSGTLQAAPNGAAGADLIQNFSDTTATSGPIPVLSTFGESLGAPVVNQLATVNLATGVRYEGAALAQPLHLRGAAQLNLRATPSQARAQVVAYLYDVDALGFGKLITHGARTVHWASPGVTIDFPIEFSATAYDVPAGHHVGVVLDTFDSLYQPPVNPGERFGVKFEFDPNRQSTLVLPVRS</sequence>
<dbReference type="GO" id="GO:0052689">
    <property type="term" value="F:carboxylic ester hydrolase activity"/>
    <property type="evidence" value="ECO:0007669"/>
    <property type="project" value="UniProtKB-ARBA"/>
</dbReference>
<dbReference type="Pfam" id="PF02129">
    <property type="entry name" value="Peptidase_S15"/>
    <property type="match status" value="1"/>
</dbReference>
<evidence type="ECO:0000259" key="3">
    <source>
        <dbReference type="SMART" id="SM00939"/>
    </source>
</evidence>
<dbReference type="SUPFAM" id="SSF53474">
    <property type="entry name" value="alpha/beta-Hydrolases"/>
    <property type="match status" value="1"/>
</dbReference>
<dbReference type="InterPro" id="IPR005674">
    <property type="entry name" value="CocE/Ser_esterase"/>
</dbReference>
<dbReference type="KEGG" id="bpz:BP1026B_II1231"/>
<evidence type="ECO:0000313" key="4">
    <source>
        <dbReference type="EMBL" id="AFI69478.1"/>
    </source>
</evidence>
<dbReference type="InterPro" id="IPR050261">
    <property type="entry name" value="FrsA_esterase"/>
</dbReference>
<organism evidence="4 5">
    <name type="scientific">Burkholderia pseudomallei (strain 1026b)</name>
    <dbReference type="NCBI Taxonomy" id="884204"/>
    <lineage>
        <taxon>Bacteria</taxon>
        <taxon>Pseudomonadati</taxon>
        <taxon>Pseudomonadota</taxon>
        <taxon>Betaproteobacteria</taxon>
        <taxon>Burkholderiales</taxon>
        <taxon>Burkholderiaceae</taxon>
        <taxon>Burkholderia</taxon>
        <taxon>pseudomallei group</taxon>
    </lineage>
</organism>
<dbReference type="InterPro" id="IPR008979">
    <property type="entry name" value="Galactose-bd-like_sf"/>
</dbReference>
<dbReference type="Proteomes" id="UP000010087">
    <property type="component" value="Chromosome 2"/>
</dbReference>
<feature type="domain" description="Xaa-Pro dipeptidyl-peptidase C-terminal" evidence="3">
    <location>
        <begin position="325"/>
        <end position="567"/>
    </location>
</feature>
<feature type="chain" id="PRO_5002611563" evidence="2">
    <location>
        <begin position="22"/>
        <end position="572"/>
    </location>
</feature>
<dbReference type="Gene3D" id="3.40.50.1820">
    <property type="entry name" value="alpha/beta hydrolase"/>
    <property type="match status" value="1"/>
</dbReference>
<proteinExistence type="predicted"/>
<dbReference type="InterPro" id="IPR000383">
    <property type="entry name" value="Xaa-Pro-like_dom"/>
</dbReference>
<dbReference type="NCBIfam" id="TIGR00976">
    <property type="entry name" value="CocE_NonD"/>
    <property type="match status" value="1"/>
</dbReference>
<dbReference type="Pfam" id="PF08530">
    <property type="entry name" value="PepX_C"/>
    <property type="match status" value="1"/>
</dbReference>